<keyword evidence="3" id="KW-1185">Reference proteome</keyword>
<dbReference type="KEGG" id="cmet:K6K41_18400"/>
<evidence type="ECO:0000259" key="1">
    <source>
        <dbReference type="Pfam" id="PF13649"/>
    </source>
</evidence>
<dbReference type="RefSeq" id="WP_261401863.1">
    <property type="nucleotide sequence ID" value="NZ_CP081869.1"/>
</dbReference>
<organism evidence="2 3">
    <name type="scientific">Chenggangzhangella methanolivorans</name>
    <dbReference type="NCBI Taxonomy" id="1437009"/>
    <lineage>
        <taxon>Bacteria</taxon>
        <taxon>Pseudomonadati</taxon>
        <taxon>Pseudomonadota</taxon>
        <taxon>Alphaproteobacteria</taxon>
        <taxon>Hyphomicrobiales</taxon>
        <taxon>Methylopilaceae</taxon>
        <taxon>Chenggangzhangella</taxon>
    </lineage>
</organism>
<dbReference type="GO" id="GO:0032259">
    <property type="term" value="P:methylation"/>
    <property type="evidence" value="ECO:0007669"/>
    <property type="project" value="UniProtKB-KW"/>
</dbReference>
<dbReference type="GO" id="GO:0008168">
    <property type="term" value="F:methyltransferase activity"/>
    <property type="evidence" value="ECO:0007669"/>
    <property type="project" value="UniProtKB-KW"/>
</dbReference>
<dbReference type="InterPro" id="IPR029063">
    <property type="entry name" value="SAM-dependent_MTases_sf"/>
</dbReference>
<dbReference type="Pfam" id="PF13649">
    <property type="entry name" value="Methyltransf_25"/>
    <property type="match status" value="1"/>
</dbReference>
<dbReference type="AlphaFoldDB" id="A0A9E6UGL8"/>
<dbReference type="InterPro" id="IPR041698">
    <property type="entry name" value="Methyltransf_25"/>
</dbReference>
<proteinExistence type="predicted"/>
<sequence>MSAFSAAARSHERELMDDDATDYATFRGCLKDLARVNRLSLGYRPTLDFLKRLQREDRFPRNRPLAILDVGSGYGDALREIAAWARGSGVAVRLTGIDRNPWAARAAREATPAGAPIDYRTIDLFDFEADGAVDVVVSALFTHHLDDAELIRFLGWMERVARVGWFVNDLRRDRLAFHGFRAASWALRMHRFVQHDGPVSFARSFTAQDWRRALGDAGLPEGAAEIERKAPYRLCVSRVKP</sequence>
<protein>
    <submittedName>
        <fullName evidence="2">Methyltransferase domain-containing protein</fullName>
    </submittedName>
</protein>
<keyword evidence="2" id="KW-0808">Transferase</keyword>
<dbReference type="SUPFAM" id="SSF53335">
    <property type="entry name" value="S-adenosyl-L-methionine-dependent methyltransferases"/>
    <property type="match status" value="1"/>
</dbReference>
<feature type="domain" description="Methyltransferase" evidence="1">
    <location>
        <begin position="67"/>
        <end position="162"/>
    </location>
</feature>
<keyword evidence="2" id="KW-0489">Methyltransferase</keyword>
<dbReference type="Gene3D" id="3.40.50.150">
    <property type="entry name" value="Vaccinia Virus protein VP39"/>
    <property type="match status" value="1"/>
</dbReference>
<dbReference type="EMBL" id="CP081869">
    <property type="protein sequence ID" value="QZN98877.1"/>
    <property type="molecule type" value="Genomic_DNA"/>
</dbReference>
<evidence type="ECO:0000313" key="2">
    <source>
        <dbReference type="EMBL" id="QZN98877.1"/>
    </source>
</evidence>
<dbReference type="CDD" id="cd02440">
    <property type="entry name" value="AdoMet_MTases"/>
    <property type="match status" value="1"/>
</dbReference>
<name>A0A9E6UGL8_9HYPH</name>
<dbReference type="Proteomes" id="UP000825701">
    <property type="component" value="Chromosome"/>
</dbReference>
<accession>A0A9E6UGL8</accession>
<gene>
    <name evidence="2" type="ORF">K6K41_18400</name>
</gene>
<reference evidence="2" key="1">
    <citation type="submission" date="2021-08" db="EMBL/GenBank/DDBJ databases">
        <authorList>
            <person name="Zhang H."/>
            <person name="Xu M."/>
            <person name="Yu Z."/>
            <person name="Yang L."/>
            <person name="Cai Y."/>
        </authorList>
    </citation>
    <scope>NUCLEOTIDE SEQUENCE</scope>
    <source>
        <strain evidence="2">CHL1</strain>
    </source>
</reference>
<evidence type="ECO:0000313" key="3">
    <source>
        <dbReference type="Proteomes" id="UP000825701"/>
    </source>
</evidence>